<protein>
    <submittedName>
        <fullName evidence="1">VanW family protein</fullName>
    </submittedName>
</protein>
<dbReference type="InterPro" id="IPR052913">
    <property type="entry name" value="Glycopeptide_resist_protein"/>
</dbReference>
<evidence type="ECO:0000313" key="2">
    <source>
        <dbReference type="Proteomes" id="UP000711995"/>
    </source>
</evidence>
<dbReference type="RefSeq" id="WP_167699965.1">
    <property type="nucleotide sequence ID" value="NZ_CP118174.1"/>
</dbReference>
<comment type="caution">
    <text evidence="1">The sequence shown here is derived from an EMBL/GenBank/DDBJ whole genome shotgun (WGS) entry which is preliminary data.</text>
</comment>
<dbReference type="EMBL" id="JAATLJ010000001">
    <property type="protein sequence ID" value="NIZ40364.1"/>
    <property type="molecule type" value="Genomic_DNA"/>
</dbReference>
<reference evidence="1 2" key="1">
    <citation type="submission" date="2020-03" db="EMBL/GenBank/DDBJ databases">
        <title>Spirochaetal bacteria isolated from arthropods constitute a novel genus Entomospira genus novum within the order Spirochaetales.</title>
        <authorList>
            <person name="Grana-Miraglia L."/>
            <person name="Sikutova S."/>
            <person name="Fingerle V."/>
            <person name="Sing A."/>
            <person name="Castillo-Ramirez S."/>
            <person name="Margos G."/>
            <person name="Rudolf I."/>
        </authorList>
    </citation>
    <scope>NUCLEOTIDE SEQUENCE [LARGE SCALE GENOMIC DNA]</scope>
    <source>
        <strain evidence="1 2">BR193</strain>
    </source>
</reference>
<dbReference type="Pfam" id="PF04294">
    <property type="entry name" value="VanW"/>
    <property type="match status" value="1"/>
</dbReference>
<dbReference type="PANTHER" id="PTHR35788">
    <property type="entry name" value="EXPORTED PROTEIN-RELATED"/>
    <property type="match status" value="1"/>
</dbReference>
<proteinExistence type="predicted"/>
<accession>A0A968KR22</accession>
<organism evidence="1 2">
    <name type="scientific">Entomospira entomophila</name>
    <dbReference type="NCBI Taxonomy" id="2719988"/>
    <lineage>
        <taxon>Bacteria</taxon>
        <taxon>Pseudomonadati</taxon>
        <taxon>Spirochaetota</taxon>
        <taxon>Spirochaetia</taxon>
        <taxon>Spirochaetales</taxon>
        <taxon>Spirochaetaceae</taxon>
        <taxon>Entomospira</taxon>
    </lineage>
</organism>
<gene>
    <name evidence="1" type="ORF">HCT14_02400</name>
</gene>
<dbReference type="AlphaFoldDB" id="A0A968KR22"/>
<sequence length="271" mass="31575">MKRKRLTQLFPCLLPLRKAQRLLFYQLTMRWDRHHYASAVETHPLPVRLFRHKSLLRRKLGDSDPRLQVNKITNLTIASAHISGVIIRHQEVFSFWHLVGTISYKTGYCDGMLLSDGEVSAGVGGGLCQLGNLLFWMFLHSPFEIIERYRHSFDPFPDSGRVIPFGTGATLVQGWKDLKVKNTSSQTLQVLVWLDDNYLHGEIRADDYPPHSYHILERDHRFVQKSDGIYRQNRIYREIVDRRTGNVLTEEHLFDNDSMIKYPIDTSLLDN</sequence>
<evidence type="ECO:0000313" key="1">
    <source>
        <dbReference type="EMBL" id="NIZ40364.1"/>
    </source>
</evidence>
<dbReference type="InterPro" id="IPR007391">
    <property type="entry name" value="Vancomycin_resist_VanW"/>
</dbReference>
<dbReference type="PANTHER" id="PTHR35788:SF1">
    <property type="entry name" value="EXPORTED PROTEIN"/>
    <property type="match status" value="1"/>
</dbReference>
<keyword evidence="2" id="KW-1185">Reference proteome</keyword>
<dbReference type="Proteomes" id="UP000711995">
    <property type="component" value="Unassembled WGS sequence"/>
</dbReference>
<name>A0A968KR22_9SPIO</name>